<protein>
    <submittedName>
        <fullName evidence="1">Carbohydrate ABC transporter permease</fullName>
    </submittedName>
</protein>
<organism evidence="1 2">
    <name type="scientific">Aristaeella hokkaidonensis</name>
    <dbReference type="NCBI Taxonomy" id="3046382"/>
    <lineage>
        <taxon>Bacteria</taxon>
        <taxon>Bacillati</taxon>
        <taxon>Bacillota</taxon>
        <taxon>Clostridia</taxon>
        <taxon>Eubacteriales</taxon>
        <taxon>Aristaeellaceae</taxon>
        <taxon>Aristaeella</taxon>
    </lineage>
</organism>
<dbReference type="EMBL" id="CP068393">
    <property type="protein sequence ID" value="QUC67069.1"/>
    <property type="molecule type" value="Genomic_DNA"/>
</dbReference>
<name>A0AC61N6P0_9FIRM</name>
<dbReference type="Proteomes" id="UP000682782">
    <property type="component" value="Chromosome"/>
</dbReference>
<accession>A0AC61N6P0</accession>
<proteinExistence type="predicted"/>
<sequence>MIKRTRGEKIFAVFNVILLSLIGLACLIPVWHCLCASISDPITVSKTRGLILWPKGGVTTIGYAKSLQNESLLRGYVNTILYVILGTGFGVLMSIFAGYGLSRNLLFGGAIALFLTFTMMFNGGIIPTYMVVRSLGMLDTRAAIVLPTALSVFNIMITRTSFKSIPEGLMDAARIDGAGHIRILVSVVIPVSKAIIAVITLFSAVQIWNSWFHTAIYVRKRELYPLQIVLREIVLQNTSQASDAGEATSELNQLHAIIRYCVIMLSIIPMLFLYPFIQKYFVTGVMIGSIKG</sequence>
<evidence type="ECO:0000313" key="2">
    <source>
        <dbReference type="Proteomes" id="UP000682782"/>
    </source>
</evidence>
<evidence type="ECO:0000313" key="1">
    <source>
        <dbReference type="EMBL" id="QUC67069.1"/>
    </source>
</evidence>
<reference evidence="1" key="1">
    <citation type="submission" date="2021-01" db="EMBL/GenBank/DDBJ databases">
        <title>Complete genome sequence of Clostridiales bacterium R-7.</title>
        <authorList>
            <person name="Mahoney-Kurpe S.C."/>
            <person name="Palevich N."/>
            <person name="Koike S."/>
            <person name="Moon C.D."/>
            <person name="Attwood G.T."/>
        </authorList>
    </citation>
    <scope>NUCLEOTIDE SEQUENCE</scope>
    <source>
        <strain evidence="1">R-7</strain>
    </source>
</reference>
<keyword evidence="2" id="KW-1185">Reference proteome</keyword>
<gene>
    <name evidence="1" type="ORF">JYE49_14750</name>
</gene>